<evidence type="ECO:0000256" key="1">
    <source>
        <dbReference type="ARBA" id="ARBA00022801"/>
    </source>
</evidence>
<dbReference type="InterPro" id="IPR050695">
    <property type="entry name" value="N-acetylmuramoyl_amidase_3"/>
</dbReference>
<dbReference type="Gene3D" id="3.40.630.40">
    <property type="entry name" value="Zn-dependent exopeptidases"/>
    <property type="match status" value="1"/>
</dbReference>
<evidence type="ECO:0000256" key="2">
    <source>
        <dbReference type="SAM" id="Phobius"/>
    </source>
</evidence>
<organism evidence="4 5">
    <name type="scientific">Clostridium tertium</name>
    <dbReference type="NCBI Taxonomy" id="1559"/>
    <lineage>
        <taxon>Bacteria</taxon>
        <taxon>Bacillati</taxon>
        <taxon>Bacillota</taxon>
        <taxon>Clostridia</taxon>
        <taxon>Eubacteriales</taxon>
        <taxon>Clostridiaceae</taxon>
        <taxon>Clostridium</taxon>
    </lineage>
</organism>
<reference evidence="4" key="1">
    <citation type="submission" date="2022-05" db="EMBL/GenBank/DDBJ databases">
        <title>Draft genome sequence of Clostridium tertium strain CP3 isolated from Peru.</title>
        <authorList>
            <person name="Hurtado R."/>
            <person name="Lima L."/>
            <person name="Sousa T."/>
            <person name="Jaiswal A.K."/>
            <person name="Tiwari S."/>
            <person name="Maturrano L."/>
            <person name="Brenig B."/>
            <person name="Azevedo V."/>
        </authorList>
    </citation>
    <scope>NUCLEOTIDE SEQUENCE</scope>
    <source>
        <strain evidence="4">CP3</strain>
    </source>
</reference>
<accession>A0A9X3XNY2</accession>
<keyword evidence="1" id="KW-0378">Hydrolase</keyword>
<sequence>MENQKFDIAYKRKLLYKRKRKRKLILRISLVLSAFFSLSFILLLNNKFDNSNNYVNKKVTTTSSNEDEFIVCIDPGHGDWDVGTKGTTGVLEKDIVLNISLKLGKLLESNGVKIIYTRTNDSLPWLETANDSLKERIKIPEVFDADLFISLHCNSNYDDLDAKGLESWYKPSSEASKDLALAIQNSLLKLKYTDDRGLKTYKNKDDALAVLELNSSIPALIELGFLSNYADERYLKSNRGQDACAKAINEAILSYIENNKEDLLKARDTKKNQ</sequence>
<evidence type="ECO:0000313" key="4">
    <source>
        <dbReference type="EMBL" id="MDC4241751.1"/>
    </source>
</evidence>
<dbReference type="GO" id="GO:0030288">
    <property type="term" value="C:outer membrane-bounded periplasmic space"/>
    <property type="evidence" value="ECO:0007669"/>
    <property type="project" value="TreeGrafter"/>
</dbReference>
<dbReference type="GO" id="GO:0008745">
    <property type="term" value="F:N-acetylmuramoyl-L-alanine amidase activity"/>
    <property type="evidence" value="ECO:0007669"/>
    <property type="project" value="InterPro"/>
</dbReference>
<gene>
    <name evidence="4" type="ORF">NE398_16565</name>
</gene>
<dbReference type="CDD" id="cd02696">
    <property type="entry name" value="MurNAc-LAA"/>
    <property type="match status" value="1"/>
</dbReference>
<dbReference type="SMART" id="SM00646">
    <property type="entry name" value="Ami_3"/>
    <property type="match status" value="1"/>
</dbReference>
<dbReference type="GO" id="GO:0009253">
    <property type="term" value="P:peptidoglycan catabolic process"/>
    <property type="evidence" value="ECO:0007669"/>
    <property type="project" value="InterPro"/>
</dbReference>
<proteinExistence type="predicted"/>
<dbReference type="InterPro" id="IPR002508">
    <property type="entry name" value="MurNAc-LAA_cat"/>
</dbReference>
<dbReference type="PANTHER" id="PTHR30404:SF0">
    <property type="entry name" value="N-ACETYLMURAMOYL-L-ALANINE AMIDASE AMIC"/>
    <property type="match status" value="1"/>
</dbReference>
<keyword evidence="2" id="KW-0812">Transmembrane</keyword>
<dbReference type="EMBL" id="JAMRYU010000019">
    <property type="protein sequence ID" value="MDC4241751.1"/>
    <property type="molecule type" value="Genomic_DNA"/>
</dbReference>
<feature type="domain" description="MurNAc-LAA" evidence="3">
    <location>
        <begin position="140"/>
        <end position="253"/>
    </location>
</feature>
<evidence type="ECO:0000313" key="5">
    <source>
        <dbReference type="Proteomes" id="UP001141183"/>
    </source>
</evidence>
<dbReference type="AlphaFoldDB" id="A0A9X3XNY2"/>
<keyword evidence="5" id="KW-1185">Reference proteome</keyword>
<feature type="transmembrane region" description="Helical" evidence="2">
    <location>
        <begin position="24"/>
        <end position="44"/>
    </location>
</feature>
<comment type="caution">
    <text evidence="4">The sequence shown here is derived from an EMBL/GenBank/DDBJ whole genome shotgun (WGS) entry which is preliminary data.</text>
</comment>
<dbReference type="Proteomes" id="UP001141183">
    <property type="component" value="Unassembled WGS sequence"/>
</dbReference>
<dbReference type="Pfam" id="PF01520">
    <property type="entry name" value="Amidase_3"/>
    <property type="match status" value="1"/>
</dbReference>
<dbReference type="RefSeq" id="WP_111930581.1">
    <property type="nucleotide sequence ID" value="NZ_JALGRW010000119.1"/>
</dbReference>
<dbReference type="SUPFAM" id="SSF53187">
    <property type="entry name" value="Zn-dependent exopeptidases"/>
    <property type="match status" value="1"/>
</dbReference>
<protein>
    <submittedName>
        <fullName evidence="4">N-acetylmuramoyl-L-alanine amidase</fullName>
    </submittedName>
</protein>
<evidence type="ECO:0000259" key="3">
    <source>
        <dbReference type="SMART" id="SM00646"/>
    </source>
</evidence>
<name>A0A9X3XNY2_9CLOT</name>
<dbReference type="PANTHER" id="PTHR30404">
    <property type="entry name" value="N-ACETYLMURAMOYL-L-ALANINE AMIDASE"/>
    <property type="match status" value="1"/>
</dbReference>
<keyword evidence="2" id="KW-1133">Transmembrane helix</keyword>
<keyword evidence="2" id="KW-0472">Membrane</keyword>